<evidence type="ECO:0000313" key="7">
    <source>
        <dbReference type="Proteomes" id="UP001139031"/>
    </source>
</evidence>
<keyword evidence="3 4" id="KW-0949">S-adenosyl-L-methionine</keyword>
<organism evidence="6 7">
    <name type="scientific">Nannocystis pusilla</name>
    <dbReference type="NCBI Taxonomy" id="889268"/>
    <lineage>
        <taxon>Bacteria</taxon>
        <taxon>Pseudomonadati</taxon>
        <taxon>Myxococcota</taxon>
        <taxon>Polyangia</taxon>
        <taxon>Nannocystales</taxon>
        <taxon>Nannocystaceae</taxon>
        <taxon>Nannocystis</taxon>
    </lineage>
</organism>
<feature type="domain" description="TRAM" evidence="5">
    <location>
        <begin position="1"/>
        <end position="58"/>
    </location>
</feature>
<dbReference type="Proteomes" id="UP001139031">
    <property type="component" value="Unassembled WGS sequence"/>
</dbReference>
<dbReference type="EMBL" id="JAIRAU010000001">
    <property type="protein sequence ID" value="MBZ5707943.1"/>
    <property type="molecule type" value="Genomic_DNA"/>
</dbReference>
<evidence type="ECO:0000256" key="4">
    <source>
        <dbReference type="PROSITE-ProRule" id="PRU01024"/>
    </source>
</evidence>
<comment type="similarity">
    <text evidence="4">Belongs to the class I-like SAM-binding methyltransferase superfamily. RNA M5U methyltransferase family.</text>
</comment>
<name>A0ABS7TI94_9BACT</name>
<accession>A0ABS7TI94</accession>
<feature type="binding site" evidence="4">
    <location>
        <position position="279"/>
    </location>
    <ligand>
        <name>S-adenosyl-L-methionine</name>
        <dbReference type="ChEBI" id="CHEBI:59789"/>
    </ligand>
</feature>
<reference evidence="6" key="1">
    <citation type="submission" date="2021-08" db="EMBL/GenBank/DDBJ databases">
        <authorList>
            <person name="Stevens D.C."/>
        </authorList>
    </citation>
    <scope>NUCLEOTIDE SEQUENCE</scope>
    <source>
        <strain evidence="6">DSM 53165</strain>
    </source>
</reference>
<comment type="caution">
    <text evidence="6">The sequence shown here is derived from an EMBL/GenBank/DDBJ whole genome shotgun (WGS) entry which is preliminary data.</text>
</comment>
<dbReference type="PANTHER" id="PTHR11061">
    <property type="entry name" value="RNA M5U METHYLTRANSFERASE"/>
    <property type="match status" value="1"/>
</dbReference>
<dbReference type="PROSITE" id="PS51687">
    <property type="entry name" value="SAM_MT_RNA_M5U"/>
    <property type="match status" value="1"/>
</dbReference>
<dbReference type="Gene3D" id="2.40.50.1070">
    <property type="match status" value="1"/>
</dbReference>
<dbReference type="PROSITE" id="PS50926">
    <property type="entry name" value="TRAM"/>
    <property type="match status" value="1"/>
</dbReference>
<evidence type="ECO:0000256" key="3">
    <source>
        <dbReference type="ARBA" id="ARBA00022691"/>
    </source>
</evidence>
<dbReference type="Gene3D" id="2.40.50.140">
    <property type="entry name" value="Nucleic acid-binding proteins"/>
    <property type="match status" value="1"/>
</dbReference>
<evidence type="ECO:0000256" key="1">
    <source>
        <dbReference type="ARBA" id="ARBA00022603"/>
    </source>
</evidence>
<feature type="active site" description="Nucleophile" evidence="4">
    <location>
        <position position="394"/>
    </location>
</feature>
<dbReference type="InterPro" id="IPR029063">
    <property type="entry name" value="SAM-dependent_MTases_sf"/>
</dbReference>
<evidence type="ECO:0000259" key="5">
    <source>
        <dbReference type="PROSITE" id="PS50926"/>
    </source>
</evidence>
<sequence>MRAGDLLSLDLDVLGPEGEGVSEQTGTFVHVAGGYPGERVEVRVEHASRQAPRAHARLASLLQPHPGRRPPPCPHSDAGAAPRAHACSGCPLQALDLAVQRELKRAALVRRHGLDPGPLVAGPDEWGYRWSSKRVVTGTSGHVLVGSYHRGSHTPAAMDDCRVDHPAIAAAARELQAAASALEIAPYDEAAGAGDLRYAWFKTDGRDVLLTLVTAARPSRAAELLPTQLRLPSGIAWSVQGGRGNAVRGEPPVLLRGSPVLTVSLSGVPVEVGPLGFLQPNPRVAELAYRDLVADEGGAAHRGALAFDLYAGAGVTTALLRRGFAEVAPCEVYPESAAALGVPAEPAEVFLARQRAAGRAPELVVCNPPRGGMGPAVCAELVALAAPRLQIMSCSADALVRDLAVLQAGGYVLRRLRAYDTLPHTPHLELVAWLSLETATSEHAPSGMS</sequence>
<feature type="binding site" evidence="4">
    <location>
        <position position="331"/>
    </location>
    <ligand>
        <name>S-adenosyl-L-methionine</name>
        <dbReference type="ChEBI" id="CHEBI:59789"/>
    </ligand>
</feature>
<dbReference type="SUPFAM" id="SSF50249">
    <property type="entry name" value="Nucleic acid-binding proteins"/>
    <property type="match status" value="1"/>
</dbReference>
<dbReference type="RefSeq" id="WP_224189705.1">
    <property type="nucleotide sequence ID" value="NZ_JAIRAU010000001.1"/>
</dbReference>
<feature type="binding site" evidence="4">
    <location>
        <position position="367"/>
    </location>
    <ligand>
        <name>S-adenosyl-L-methionine</name>
        <dbReference type="ChEBI" id="CHEBI:59789"/>
    </ligand>
</feature>
<dbReference type="Gene3D" id="3.40.50.150">
    <property type="entry name" value="Vaccinia Virus protein VP39"/>
    <property type="match status" value="1"/>
</dbReference>
<dbReference type="SUPFAM" id="SSF53335">
    <property type="entry name" value="S-adenosyl-L-methionine-dependent methyltransferases"/>
    <property type="match status" value="1"/>
</dbReference>
<evidence type="ECO:0000313" key="6">
    <source>
        <dbReference type="EMBL" id="MBZ5707943.1"/>
    </source>
</evidence>
<gene>
    <name evidence="6" type="ORF">K7C98_01645</name>
</gene>
<evidence type="ECO:0000256" key="2">
    <source>
        <dbReference type="ARBA" id="ARBA00022679"/>
    </source>
</evidence>
<feature type="binding site" evidence="4">
    <location>
        <position position="310"/>
    </location>
    <ligand>
        <name>S-adenosyl-L-methionine</name>
        <dbReference type="ChEBI" id="CHEBI:59789"/>
    </ligand>
</feature>
<dbReference type="InterPro" id="IPR010280">
    <property type="entry name" value="U5_MeTrfase_fam"/>
</dbReference>
<keyword evidence="7" id="KW-1185">Reference proteome</keyword>
<keyword evidence="1 4" id="KW-0489">Methyltransferase</keyword>
<proteinExistence type="inferred from homology"/>
<keyword evidence="2 4" id="KW-0808">Transferase</keyword>
<dbReference type="PANTHER" id="PTHR11061:SF30">
    <property type="entry name" value="TRNA (URACIL(54)-C(5))-METHYLTRANSFERASE"/>
    <property type="match status" value="1"/>
</dbReference>
<dbReference type="InterPro" id="IPR002792">
    <property type="entry name" value="TRAM_dom"/>
</dbReference>
<dbReference type="InterPro" id="IPR012340">
    <property type="entry name" value="NA-bd_OB-fold"/>
</dbReference>
<protein>
    <recommendedName>
        <fullName evidence="5">TRAM domain-containing protein</fullName>
    </recommendedName>
</protein>